<dbReference type="InterPro" id="IPR036291">
    <property type="entry name" value="NAD(P)-bd_dom_sf"/>
</dbReference>
<dbReference type="PANTHER" id="PTHR42760">
    <property type="entry name" value="SHORT-CHAIN DEHYDROGENASES/REDUCTASES FAMILY MEMBER"/>
    <property type="match status" value="1"/>
</dbReference>
<comment type="similarity">
    <text evidence="1">Belongs to the short-chain dehydrogenases/reductases (SDR) family.</text>
</comment>
<organism evidence="4 5">
    <name type="scientific">Gordonia mangrovi</name>
    <dbReference type="NCBI Taxonomy" id="2665643"/>
    <lineage>
        <taxon>Bacteria</taxon>
        <taxon>Bacillati</taxon>
        <taxon>Actinomycetota</taxon>
        <taxon>Actinomycetes</taxon>
        <taxon>Mycobacteriales</taxon>
        <taxon>Gordoniaceae</taxon>
        <taxon>Gordonia</taxon>
    </lineage>
</organism>
<dbReference type="GO" id="GO:0047936">
    <property type="term" value="F:glucose 1-dehydrogenase [NAD(P)+] activity"/>
    <property type="evidence" value="ECO:0007669"/>
    <property type="project" value="UniProtKB-EC"/>
</dbReference>
<reference evidence="4 5" key="1">
    <citation type="submission" date="2019-11" db="EMBL/GenBank/DDBJ databases">
        <title>Gordonia sp. nov., a novel actinobacterium isolated from mangrove soil in Hainan.</title>
        <authorList>
            <person name="Huang X."/>
            <person name="Xie Y."/>
            <person name="Chu X."/>
            <person name="Xiao K."/>
        </authorList>
    </citation>
    <scope>NUCLEOTIDE SEQUENCE [LARGE SCALE GENOMIC DNA]</scope>
    <source>
        <strain evidence="4 5">HNM0687</strain>
    </source>
</reference>
<dbReference type="SMART" id="SM00822">
    <property type="entry name" value="PKS_KR"/>
    <property type="match status" value="1"/>
</dbReference>
<dbReference type="RefSeq" id="WP_160901928.1">
    <property type="nucleotide sequence ID" value="NZ_CP102850.1"/>
</dbReference>
<dbReference type="EC" id="1.1.1.47" evidence="4"/>
<accession>A0A6L7GPH7</accession>
<feature type="domain" description="Ketoreductase" evidence="3">
    <location>
        <begin position="8"/>
        <end position="189"/>
    </location>
</feature>
<dbReference type="FunFam" id="3.40.50.720:FF:000084">
    <property type="entry name" value="Short-chain dehydrogenase reductase"/>
    <property type="match status" value="1"/>
</dbReference>
<comment type="caution">
    <text evidence="4">The sequence shown here is derived from an EMBL/GenBank/DDBJ whole genome shotgun (WGS) entry which is preliminary data.</text>
</comment>
<dbReference type="PRINTS" id="PR00080">
    <property type="entry name" value="SDRFAMILY"/>
</dbReference>
<dbReference type="PANTHER" id="PTHR42760:SF133">
    <property type="entry name" value="3-OXOACYL-[ACYL-CARRIER-PROTEIN] REDUCTASE"/>
    <property type="match status" value="1"/>
</dbReference>
<evidence type="ECO:0000313" key="4">
    <source>
        <dbReference type="EMBL" id="MXP21780.1"/>
    </source>
</evidence>
<dbReference type="InterPro" id="IPR002347">
    <property type="entry name" value="SDR_fam"/>
</dbReference>
<proteinExistence type="inferred from homology"/>
<gene>
    <name evidence="4" type="ORF">GIY30_10510</name>
</gene>
<evidence type="ECO:0000256" key="1">
    <source>
        <dbReference type="ARBA" id="ARBA00006484"/>
    </source>
</evidence>
<dbReference type="InterPro" id="IPR057326">
    <property type="entry name" value="KR_dom"/>
</dbReference>
<dbReference type="NCBIfam" id="NF005559">
    <property type="entry name" value="PRK07231.1"/>
    <property type="match status" value="1"/>
</dbReference>
<dbReference type="EMBL" id="WMBR01000002">
    <property type="protein sequence ID" value="MXP21780.1"/>
    <property type="molecule type" value="Genomic_DNA"/>
</dbReference>
<dbReference type="AlphaFoldDB" id="A0A6L7GPH7"/>
<protein>
    <submittedName>
        <fullName evidence="4">Glucose 1-dehydrogenase</fullName>
        <ecNumber evidence="4">1.1.1.47</ecNumber>
    </submittedName>
</protein>
<evidence type="ECO:0000259" key="3">
    <source>
        <dbReference type="SMART" id="SM00822"/>
    </source>
</evidence>
<dbReference type="Gene3D" id="3.40.50.720">
    <property type="entry name" value="NAD(P)-binding Rossmann-like Domain"/>
    <property type="match status" value="1"/>
</dbReference>
<dbReference type="SUPFAM" id="SSF51735">
    <property type="entry name" value="NAD(P)-binding Rossmann-fold domains"/>
    <property type="match status" value="1"/>
</dbReference>
<evidence type="ECO:0000313" key="5">
    <source>
        <dbReference type="Proteomes" id="UP000475545"/>
    </source>
</evidence>
<dbReference type="Proteomes" id="UP000475545">
    <property type="component" value="Unassembled WGS sequence"/>
</dbReference>
<keyword evidence="2 4" id="KW-0560">Oxidoreductase</keyword>
<evidence type="ECO:0000256" key="2">
    <source>
        <dbReference type="ARBA" id="ARBA00023002"/>
    </source>
</evidence>
<keyword evidence="5" id="KW-1185">Reference proteome</keyword>
<dbReference type="PRINTS" id="PR00081">
    <property type="entry name" value="GDHRDH"/>
</dbReference>
<dbReference type="Pfam" id="PF13561">
    <property type="entry name" value="adh_short_C2"/>
    <property type="match status" value="1"/>
</dbReference>
<name>A0A6L7GPH7_9ACTN</name>
<sequence length="245" mass="25746">MSDLLSGKVAIITGGSQGMGAAQAQLFVDEGAHVVIADIADDLGQELAEKLGEAATYAHLDVSDADAWKTVITDTVTTHGRLDILVNNAGVYKRAMIEDTTLELLDFHYRINQLGVFLGMQAAFPAMRDSGGGSIINVSSISGLGALPGHAAYGTTKWAVRGMTKYAAREFGPHGVRVNSTHPGFIDTTMLLENSEELNSSIETVTPLGRRGSVVELAEVTAFLASDQSSYVNGAEMTIDGGASI</sequence>